<evidence type="ECO:0000259" key="2">
    <source>
        <dbReference type="Pfam" id="PF07995"/>
    </source>
</evidence>
<dbReference type="InterPro" id="IPR011042">
    <property type="entry name" value="6-blade_b-propeller_TolB-like"/>
</dbReference>
<sequence>MKRKLCILISIVLLQFLSRVGFCQTTASKLSFKNTGITGLSQAVGINFAADGYAYIWEKAGKVKSVAPNSTGTTTLLDLSDEVYHPSGEDHGLLGFALDPDFSTNGYVYLWYTVEGRVLFNDPGIALDQSGPTQGRCTRYTVQNHQINPNTRLVLLGDALGDGPPILSSTHGVGTCFFDQSGYLMLSVGDGSFGDSWGSLAVSKGMMSQAMLNLHSERAQVDSCLAGKILRIDPATGGQSAF</sequence>
<keyword evidence="1" id="KW-0732">Signal</keyword>
<keyword evidence="4" id="KW-1185">Reference proteome</keyword>
<gene>
    <name evidence="3" type="ORF">DN068_21310</name>
</gene>
<dbReference type="Pfam" id="PF07995">
    <property type="entry name" value="GSDH"/>
    <property type="match status" value="1"/>
</dbReference>
<feature type="domain" description="Glucose/Sorbosone dehydrogenase" evidence="2">
    <location>
        <begin position="41"/>
        <end position="233"/>
    </location>
</feature>
<dbReference type="AlphaFoldDB" id="A0A2W2BB43"/>
<dbReference type="SUPFAM" id="SSF50952">
    <property type="entry name" value="Soluble quinoprotein glucose dehydrogenase"/>
    <property type="match status" value="1"/>
</dbReference>
<proteinExistence type="predicted"/>
<dbReference type="Proteomes" id="UP000248745">
    <property type="component" value="Unassembled WGS sequence"/>
</dbReference>
<evidence type="ECO:0000313" key="4">
    <source>
        <dbReference type="Proteomes" id="UP000248745"/>
    </source>
</evidence>
<feature type="signal peptide" evidence="1">
    <location>
        <begin position="1"/>
        <end position="23"/>
    </location>
</feature>
<organism evidence="3 4">
    <name type="scientific">Taibaiella soli</name>
    <dbReference type="NCBI Taxonomy" id="1649169"/>
    <lineage>
        <taxon>Bacteria</taxon>
        <taxon>Pseudomonadati</taxon>
        <taxon>Bacteroidota</taxon>
        <taxon>Chitinophagia</taxon>
        <taxon>Chitinophagales</taxon>
        <taxon>Chitinophagaceae</taxon>
        <taxon>Taibaiella</taxon>
    </lineage>
</organism>
<dbReference type="PANTHER" id="PTHR19328:SF13">
    <property type="entry name" value="HIPL1 PROTEIN"/>
    <property type="match status" value="1"/>
</dbReference>
<comment type="caution">
    <text evidence="3">The sequence shown here is derived from an EMBL/GenBank/DDBJ whole genome shotgun (WGS) entry which is preliminary data.</text>
</comment>
<accession>A0A2W2BB43</accession>
<dbReference type="InterPro" id="IPR011041">
    <property type="entry name" value="Quinoprot_gluc/sorb_DH_b-prop"/>
</dbReference>
<dbReference type="PANTHER" id="PTHR19328">
    <property type="entry name" value="HEDGEHOG-INTERACTING PROTEIN"/>
    <property type="match status" value="1"/>
</dbReference>
<reference evidence="3 4" key="1">
    <citation type="submission" date="2018-06" db="EMBL/GenBank/DDBJ databases">
        <title>Mucibacter soli gen. nov., sp. nov., a new member of the family Chitinophagaceae producing mucin.</title>
        <authorList>
            <person name="Kim M.-K."/>
            <person name="Park S."/>
            <person name="Kim T.-S."/>
            <person name="Joung Y."/>
            <person name="Han J.-H."/>
            <person name="Kim S.B."/>
        </authorList>
    </citation>
    <scope>NUCLEOTIDE SEQUENCE [LARGE SCALE GENOMIC DNA]</scope>
    <source>
        <strain evidence="3 4">R1-15</strain>
    </source>
</reference>
<protein>
    <recommendedName>
        <fullName evidence="2">Glucose/Sorbosone dehydrogenase domain-containing protein</fullName>
    </recommendedName>
</protein>
<dbReference type="Gene3D" id="2.120.10.30">
    <property type="entry name" value="TolB, C-terminal domain"/>
    <property type="match status" value="1"/>
</dbReference>
<name>A0A2W2BB43_9BACT</name>
<feature type="chain" id="PRO_5015978114" description="Glucose/Sorbosone dehydrogenase domain-containing protein" evidence="1">
    <location>
        <begin position="24"/>
        <end position="242"/>
    </location>
</feature>
<evidence type="ECO:0000256" key="1">
    <source>
        <dbReference type="SAM" id="SignalP"/>
    </source>
</evidence>
<dbReference type="EMBL" id="QKTW01000029">
    <property type="protein sequence ID" value="PZF70856.1"/>
    <property type="molecule type" value="Genomic_DNA"/>
</dbReference>
<evidence type="ECO:0000313" key="3">
    <source>
        <dbReference type="EMBL" id="PZF70856.1"/>
    </source>
</evidence>
<dbReference type="OrthoDB" id="9770043at2"/>
<dbReference type="InterPro" id="IPR012938">
    <property type="entry name" value="Glc/Sorbosone_DH"/>
</dbReference>